<dbReference type="BioCyc" id="ELEN479437:G1GFY-891-MONOMER"/>
<dbReference type="PaxDb" id="479437-Elen_0888"/>
<dbReference type="OrthoDB" id="3199580at2"/>
<feature type="transmembrane region" description="Helical" evidence="1">
    <location>
        <begin position="35"/>
        <end position="53"/>
    </location>
</feature>
<dbReference type="Proteomes" id="UP000001377">
    <property type="component" value="Chromosome"/>
</dbReference>
<proteinExistence type="predicted"/>
<sequence length="83" mass="8625">MNDILAKPAAIATCGLFNMKRRAKEALSAQGSIEWVVIVVCIAVALIAALIYLSNQMNVKINTVSDTLSKTGISGAVPGQGGH</sequence>
<accession>C8WNK1</accession>
<dbReference type="AlphaFoldDB" id="C8WNK1"/>
<keyword evidence="1" id="KW-0812">Transmembrane</keyword>
<dbReference type="HOGENOM" id="CLU_2584169_0_0_11"/>
<reference evidence="2 3" key="1">
    <citation type="journal article" date="2009" name="Stand. Genomic Sci.">
        <title>Complete genome sequence of Eggerthella lenta type strain (IPP VPI 0255).</title>
        <authorList>
            <person name="Saunders E."/>
            <person name="Pukall R."/>
            <person name="Abt B."/>
            <person name="Lapidus A."/>
            <person name="Glavina Del Rio T."/>
            <person name="Copeland A."/>
            <person name="Tice H."/>
            <person name="Cheng J.F."/>
            <person name="Lucas S."/>
            <person name="Chen F."/>
            <person name="Nolan M."/>
            <person name="Bruce D."/>
            <person name="Goodwin L."/>
            <person name="Pitluck S."/>
            <person name="Ivanova N."/>
            <person name="Mavromatis K."/>
            <person name="Ovchinnikova G."/>
            <person name="Pati A."/>
            <person name="Chen A."/>
            <person name="Palaniappan K."/>
            <person name="Land M."/>
            <person name="Hauser L."/>
            <person name="Chang Y.J."/>
            <person name="Jeffries C.D."/>
            <person name="Chain P."/>
            <person name="Meincke L."/>
            <person name="Sims D."/>
            <person name="Brettin T."/>
            <person name="Detter J.C."/>
            <person name="Goker M."/>
            <person name="Bristow J."/>
            <person name="Eisen J.A."/>
            <person name="Markowitz V."/>
            <person name="Hugenholtz P."/>
            <person name="Kyrpides N.C."/>
            <person name="Klenk H.P."/>
            <person name="Han C."/>
        </authorList>
    </citation>
    <scope>NUCLEOTIDE SEQUENCE [LARGE SCALE GENOMIC DNA]</scope>
    <source>
        <strain evidence="3">ATCC 25559 / DSM 2243 / CCUG 17323 / JCM 9979 / KCTC 3265 / NCTC 11813 / VPI 0255 / 1899 B</strain>
    </source>
</reference>
<gene>
    <name evidence="2" type="ordered locus">Elen_0888</name>
</gene>
<organism evidence="2 3">
    <name type="scientific">Eggerthella lenta (strain ATCC 25559 / DSM 2243 / CCUG 17323 / JCM 9979 / KCTC 3265 / NCTC 11813 / VPI 0255 / 1899 B)</name>
    <name type="common">Eubacterium lentum</name>
    <dbReference type="NCBI Taxonomy" id="479437"/>
    <lineage>
        <taxon>Bacteria</taxon>
        <taxon>Bacillati</taxon>
        <taxon>Actinomycetota</taxon>
        <taxon>Coriobacteriia</taxon>
        <taxon>Eggerthellales</taxon>
        <taxon>Eggerthellaceae</taxon>
        <taxon>Eggerthella</taxon>
    </lineage>
</organism>
<evidence type="ECO:0000256" key="1">
    <source>
        <dbReference type="SAM" id="Phobius"/>
    </source>
</evidence>
<protein>
    <submittedName>
        <fullName evidence="2">Uncharacterized protein</fullName>
    </submittedName>
</protein>
<keyword evidence="1" id="KW-0472">Membrane</keyword>
<evidence type="ECO:0000313" key="3">
    <source>
        <dbReference type="Proteomes" id="UP000001377"/>
    </source>
</evidence>
<evidence type="ECO:0000313" key="2">
    <source>
        <dbReference type="EMBL" id="ACV54861.1"/>
    </source>
</evidence>
<keyword evidence="3" id="KW-1185">Reference proteome</keyword>
<dbReference type="EMBL" id="CP001726">
    <property type="protein sequence ID" value="ACV54861.1"/>
    <property type="molecule type" value="Genomic_DNA"/>
</dbReference>
<dbReference type="STRING" id="479437.Elen_0888"/>
<name>C8WNK1_EGGLE</name>
<dbReference type="RefSeq" id="WP_015760249.1">
    <property type="nucleotide sequence ID" value="NC_013204.1"/>
</dbReference>
<dbReference type="KEGG" id="ele:Elen_0888"/>
<keyword evidence="1" id="KW-1133">Transmembrane helix</keyword>